<dbReference type="PROSITE" id="PS50076">
    <property type="entry name" value="DNAJ_2"/>
    <property type="match status" value="1"/>
</dbReference>
<name>A9NNA2_PICSI</name>
<feature type="compositionally biased region" description="Basic and acidic residues" evidence="1">
    <location>
        <begin position="138"/>
        <end position="151"/>
    </location>
</feature>
<protein>
    <recommendedName>
        <fullName evidence="2">J domain-containing protein</fullName>
    </recommendedName>
</protein>
<accession>A9NNA2</accession>
<evidence type="ECO:0000313" key="3">
    <source>
        <dbReference type="EMBL" id="ABK22113.1"/>
    </source>
</evidence>
<dbReference type="PANTHER" id="PTHR44743">
    <property type="entry name" value="PUTATIVE, EXPRESSED-RELATED"/>
    <property type="match status" value="1"/>
</dbReference>
<dbReference type="PROSITE" id="PS00636">
    <property type="entry name" value="DNAJ_1"/>
    <property type="match status" value="1"/>
</dbReference>
<dbReference type="SMART" id="SM00271">
    <property type="entry name" value="DnaJ"/>
    <property type="match status" value="1"/>
</dbReference>
<dbReference type="EMBL" id="EF082760">
    <property type="protein sequence ID" value="ABK22113.1"/>
    <property type="molecule type" value="mRNA"/>
</dbReference>
<dbReference type="Gene3D" id="1.10.287.110">
    <property type="entry name" value="DnaJ domain"/>
    <property type="match status" value="1"/>
</dbReference>
<evidence type="ECO:0000256" key="1">
    <source>
        <dbReference type="SAM" id="MobiDB-lite"/>
    </source>
</evidence>
<feature type="domain" description="J" evidence="2">
    <location>
        <begin position="4"/>
        <end position="73"/>
    </location>
</feature>
<dbReference type="InterPro" id="IPR036869">
    <property type="entry name" value="J_dom_sf"/>
</dbReference>
<dbReference type="PANTHER" id="PTHR44743:SF10">
    <property type="entry name" value="J DOMAIN-CONTAINING PROTEIN"/>
    <property type="match status" value="1"/>
</dbReference>
<dbReference type="InterPro" id="IPR018253">
    <property type="entry name" value="DnaJ_domain_CS"/>
</dbReference>
<dbReference type="Pfam" id="PF00226">
    <property type="entry name" value="DnaJ"/>
    <property type="match status" value="1"/>
</dbReference>
<dbReference type="InterPro" id="IPR001623">
    <property type="entry name" value="DnaJ_domain"/>
</dbReference>
<dbReference type="AlphaFoldDB" id="A9NNA2"/>
<feature type="region of interest" description="Disordered" evidence="1">
    <location>
        <begin position="133"/>
        <end position="158"/>
    </location>
</feature>
<dbReference type="SUPFAM" id="SSF46565">
    <property type="entry name" value="Chaperone J-domain"/>
    <property type="match status" value="1"/>
</dbReference>
<evidence type="ECO:0000259" key="2">
    <source>
        <dbReference type="PROSITE" id="PS50076"/>
    </source>
</evidence>
<dbReference type="OMA" id="KPENGQD"/>
<dbReference type="PRINTS" id="PR00625">
    <property type="entry name" value="JDOMAIN"/>
</dbReference>
<reference evidence="3" key="1">
    <citation type="journal article" date="2008" name="BMC Genomics">
        <title>A conifer genomics resource of 200,000 spruce (Picea spp.) ESTs and 6,464 high-quality, sequence-finished full-length cDNAs for Sitka spruce (Picea sitchensis).</title>
        <authorList>
            <person name="Ralph S.G."/>
            <person name="Chun H.J."/>
            <person name="Kolosova N."/>
            <person name="Cooper D."/>
            <person name="Oddy C."/>
            <person name="Ritland C.E."/>
            <person name="Kirkpatrick R."/>
            <person name="Moore R."/>
            <person name="Barber S."/>
            <person name="Holt R.A."/>
            <person name="Jones S.J."/>
            <person name="Marra M.A."/>
            <person name="Douglas C.J."/>
            <person name="Ritland K."/>
            <person name="Bohlmann J."/>
        </authorList>
    </citation>
    <scope>NUCLEOTIDE SEQUENCE</scope>
    <source>
        <tissue evidence="3">Green portion of the leader tissue</tissue>
    </source>
</reference>
<dbReference type="CDD" id="cd06257">
    <property type="entry name" value="DnaJ"/>
    <property type="match status" value="1"/>
</dbReference>
<sequence length="158" mass="18238">METTFYSILGVNKDSSSAEIRSAYRKLAMKWHPDKWSTDPSSSETVKLRFQQIQEAYSVLSDDTKRALYDAGMYEPSEDMDAFCDFLDELSSLIATVRVQSNKDDELLQLQEMFTKMLEEDWFSTDNFEAFKEISSQHSDDKPENGQDHEPYGSVDDL</sequence>
<organism evidence="3">
    <name type="scientific">Picea sitchensis</name>
    <name type="common">Sitka spruce</name>
    <name type="synonym">Pinus sitchensis</name>
    <dbReference type="NCBI Taxonomy" id="3332"/>
    <lineage>
        <taxon>Eukaryota</taxon>
        <taxon>Viridiplantae</taxon>
        <taxon>Streptophyta</taxon>
        <taxon>Embryophyta</taxon>
        <taxon>Tracheophyta</taxon>
        <taxon>Spermatophyta</taxon>
        <taxon>Pinopsida</taxon>
        <taxon>Pinidae</taxon>
        <taxon>Conifers I</taxon>
        <taxon>Pinales</taxon>
        <taxon>Pinaceae</taxon>
        <taxon>Picea</taxon>
    </lineage>
</organism>
<proteinExistence type="evidence at transcript level"/>